<protein>
    <submittedName>
        <fullName evidence="1">Uncharacterized protein</fullName>
    </submittedName>
</protein>
<keyword evidence="2" id="KW-1185">Reference proteome</keyword>
<organism evidence="1 2">
    <name type="scientific">Phyllosticta citribraziliensis</name>
    <dbReference type="NCBI Taxonomy" id="989973"/>
    <lineage>
        <taxon>Eukaryota</taxon>
        <taxon>Fungi</taxon>
        <taxon>Dikarya</taxon>
        <taxon>Ascomycota</taxon>
        <taxon>Pezizomycotina</taxon>
        <taxon>Dothideomycetes</taxon>
        <taxon>Dothideomycetes incertae sedis</taxon>
        <taxon>Botryosphaeriales</taxon>
        <taxon>Phyllostictaceae</taxon>
        <taxon>Phyllosticta</taxon>
    </lineage>
</organism>
<gene>
    <name evidence="1" type="ORF">J3D65DRAFT_137609</name>
</gene>
<proteinExistence type="predicted"/>
<evidence type="ECO:0000313" key="2">
    <source>
        <dbReference type="Proteomes" id="UP001360953"/>
    </source>
</evidence>
<accession>A0ABR1L8T0</accession>
<dbReference type="RefSeq" id="XP_066650879.1">
    <property type="nucleotide sequence ID" value="XM_066793958.1"/>
</dbReference>
<dbReference type="GeneID" id="92026864"/>
<name>A0ABR1L8T0_9PEZI</name>
<evidence type="ECO:0000313" key="1">
    <source>
        <dbReference type="EMBL" id="KAK7530806.1"/>
    </source>
</evidence>
<sequence length="281" mass="30210">MFETALQLSPSTLLQERGTRALLGILGHSGLDSSRSPQGPPGTIRLPTLSADSASLLLLCCPDAAVFQRARPARHPQNAPYPKPDLGYLEANRPLRALTVDRSCGTVRIICSRINAFMTLRLWPSPPEPSCLICGRLHQHPHRPSPLHTSRALSPPRGLVALFAMLPSTSTAAAAWRHGACGAPCCPIRGLVNLRQDRCSLPLMSSRRRRRAVACGGRLTSRSSRVRMCGYLPSLLVPSASSMSGDFTSSPPVAFSFIHALVPSAAVINESRRLGSATPFQ</sequence>
<reference evidence="1 2" key="1">
    <citation type="submission" date="2024-04" db="EMBL/GenBank/DDBJ databases">
        <title>Phyllosticta paracitricarpa is synonymous to the EU quarantine fungus P. citricarpa based on phylogenomic analyses.</title>
        <authorList>
            <consortium name="Lawrence Berkeley National Laboratory"/>
            <person name="Van ingen-buijs V.A."/>
            <person name="Van westerhoven A.C."/>
            <person name="Haridas S."/>
            <person name="Skiadas P."/>
            <person name="Martin F."/>
            <person name="Groenewald J.Z."/>
            <person name="Crous P.W."/>
            <person name="Seidl M.F."/>
        </authorList>
    </citation>
    <scope>NUCLEOTIDE SEQUENCE [LARGE SCALE GENOMIC DNA]</scope>
    <source>
        <strain evidence="1 2">CPC 17464</strain>
    </source>
</reference>
<comment type="caution">
    <text evidence="1">The sequence shown here is derived from an EMBL/GenBank/DDBJ whole genome shotgun (WGS) entry which is preliminary data.</text>
</comment>
<dbReference type="Proteomes" id="UP001360953">
    <property type="component" value="Unassembled WGS sequence"/>
</dbReference>
<dbReference type="EMBL" id="JBBPEH010000013">
    <property type="protein sequence ID" value="KAK7530806.1"/>
    <property type="molecule type" value="Genomic_DNA"/>
</dbReference>